<dbReference type="EMBL" id="JANEYF010002740">
    <property type="protein sequence ID" value="KAJ8942726.1"/>
    <property type="molecule type" value="Genomic_DNA"/>
</dbReference>
<dbReference type="AlphaFoldDB" id="A0AAV8XUD7"/>
<sequence length="138" mass="15442">LTGEAEGINKARALVTEELIRSWFEDLKKYLKENNFEDVFKDSTRIFNADESGFSLCPKTGKVLGPKGWKNLYIIKSGKEKENITVLILFSASGKIGPLLVVFPYVRLPRALAENVPDNWVIGKSDSGWMKGDVFSSI</sequence>
<gene>
    <name evidence="1" type="ORF">NQ314_009979</name>
</gene>
<protein>
    <recommendedName>
        <fullName evidence="3">DDE-1 domain-containing protein</fullName>
    </recommendedName>
</protein>
<evidence type="ECO:0000313" key="2">
    <source>
        <dbReference type="Proteomes" id="UP001162156"/>
    </source>
</evidence>
<dbReference type="Proteomes" id="UP001162156">
    <property type="component" value="Unassembled WGS sequence"/>
</dbReference>
<reference evidence="1" key="1">
    <citation type="journal article" date="2023" name="Insect Mol. Biol.">
        <title>Genome sequencing provides insights into the evolution of gene families encoding plant cell wall-degrading enzymes in longhorned beetles.</title>
        <authorList>
            <person name="Shin N.R."/>
            <person name="Okamura Y."/>
            <person name="Kirsch R."/>
            <person name="Pauchet Y."/>
        </authorList>
    </citation>
    <scope>NUCLEOTIDE SEQUENCE</scope>
    <source>
        <strain evidence="1">RBIC_L_NR</strain>
    </source>
</reference>
<evidence type="ECO:0008006" key="3">
    <source>
        <dbReference type="Google" id="ProtNLM"/>
    </source>
</evidence>
<evidence type="ECO:0000313" key="1">
    <source>
        <dbReference type="EMBL" id="KAJ8942726.1"/>
    </source>
</evidence>
<comment type="caution">
    <text evidence="1">The sequence shown here is derived from an EMBL/GenBank/DDBJ whole genome shotgun (WGS) entry which is preliminary data.</text>
</comment>
<accession>A0AAV8XUD7</accession>
<keyword evidence="2" id="KW-1185">Reference proteome</keyword>
<organism evidence="1 2">
    <name type="scientific">Rhamnusium bicolor</name>
    <dbReference type="NCBI Taxonomy" id="1586634"/>
    <lineage>
        <taxon>Eukaryota</taxon>
        <taxon>Metazoa</taxon>
        <taxon>Ecdysozoa</taxon>
        <taxon>Arthropoda</taxon>
        <taxon>Hexapoda</taxon>
        <taxon>Insecta</taxon>
        <taxon>Pterygota</taxon>
        <taxon>Neoptera</taxon>
        <taxon>Endopterygota</taxon>
        <taxon>Coleoptera</taxon>
        <taxon>Polyphaga</taxon>
        <taxon>Cucujiformia</taxon>
        <taxon>Chrysomeloidea</taxon>
        <taxon>Cerambycidae</taxon>
        <taxon>Lepturinae</taxon>
        <taxon>Rhagiini</taxon>
        <taxon>Rhamnusium</taxon>
    </lineage>
</organism>
<feature type="non-terminal residue" evidence="1">
    <location>
        <position position="1"/>
    </location>
</feature>
<proteinExistence type="predicted"/>
<name>A0AAV8XUD7_9CUCU</name>